<evidence type="ECO:0008006" key="4">
    <source>
        <dbReference type="Google" id="ProtNLM"/>
    </source>
</evidence>
<evidence type="ECO:0000256" key="1">
    <source>
        <dbReference type="SAM" id="MobiDB-lite"/>
    </source>
</evidence>
<proteinExistence type="predicted"/>
<comment type="caution">
    <text evidence="2">The sequence shown here is derived from an EMBL/GenBank/DDBJ whole genome shotgun (WGS) entry which is preliminary data.</text>
</comment>
<evidence type="ECO:0000313" key="3">
    <source>
        <dbReference type="Proteomes" id="UP000548685"/>
    </source>
</evidence>
<dbReference type="RefSeq" id="WP_183363601.1">
    <property type="nucleotide sequence ID" value="NZ_BAAADZ010000010.1"/>
</dbReference>
<feature type="region of interest" description="Disordered" evidence="1">
    <location>
        <begin position="155"/>
        <end position="184"/>
    </location>
</feature>
<organism evidence="2 3">
    <name type="scientific">Erythrobacter ramosus</name>
    <dbReference type="NCBI Taxonomy" id="35811"/>
    <lineage>
        <taxon>Bacteria</taxon>
        <taxon>Pseudomonadati</taxon>
        <taxon>Pseudomonadota</taxon>
        <taxon>Alphaproteobacteria</taxon>
        <taxon>Sphingomonadales</taxon>
        <taxon>Erythrobacteraceae</taxon>
        <taxon>Erythrobacter/Porphyrobacter group</taxon>
        <taxon>Erythrobacter</taxon>
    </lineage>
</organism>
<gene>
    <name evidence="2" type="ORF">FHS52_001693</name>
</gene>
<dbReference type="Proteomes" id="UP000548685">
    <property type="component" value="Unassembled WGS sequence"/>
</dbReference>
<evidence type="ECO:0000313" key="2">
    <source>
        <dbReference type="EMBL" id="MBB3775724.1"/>
    </source>
</evidence>
<keyword evidence="3" id="KW-1185">Reference proteome</keyword>
<dbReference type="EMBL" id="JACICE010000002">
    <property type="protein sequence ID" value="MBB3775724.1"/>
    <property type="molecule type" value="Genomic_DNA"/>
</dbReference>
<protein>
    <recommendedName>
        <fullName evidence="4">Helix-turn-helix domain-containing protein</fullName>
    </recommendedName>
</protein>
<accession>A0ABR6HYI8</accession>
<sequence>MSDHSPPSAPSTQIVDPAGLAPDLSREVQAAFVQTLAQWGNVRAAAQQAGVSRAHLYRMRRASTEFRQLWDAALVLARPQVEEVLADRALNGVQETVFYHGEEVATRTRYDGRLLLAHLARLDRIEASHQVHKVAAEFEERVALLLDPPAVMEWDDEDYEEYDEDDWADGDEGEPAEGDDGVEESLDAFIARLRGNTP</sequence>
<name>A0ABR6HYI8_9SPHN</name>
<reference evidence="2 3" key="1">
    <citation type="submission" date="2020-08" db="EMBL/GenBank/DDBJ databases">
        <title>Genomic Encyclopedia of Type Strains, Phase IV (KMG-IV): sequencing the most valuable type-strain genomes for metagenomic binning, comparative biology and taxonomic classification.</title>
        <authorList>
            <person name="Goeker M."/>
        </authorList>
    </citation>
    <scope>NUCLEOTIDE SEQUENCE [LARGE SCALE GENOMIC DNA]</scope>
    <source>
        <strain evidence="2 3">DSM 8510</strain>
    </source>
</reference>